<reference evidence="7 8" key="1">
    <citation type="journal article" date="2016" name="Nat. Commun.">
        <title>Thousands of microbial genomes shed light on interconnected biogeochemical processes in an aquifer system.</title>
        <authorList>
            <person name="Anantharaman K."/>
            <person name="Brown C.T."/>
            <person name="Hug L.A."/>
            <person name="Sharon I."/>
            <person name="Castelle C.J."/>
            <person name="Probst A.J."/>
            <person name="Thomas B.C."/>
            <person name="Singh A."/>
            <person name="Wilkins M.J."/>
            <person name="Karaoz U."/>
            <person name="Brodie E.L."/>
            <person name="Williams K.H."/>
            <person name="Hubbard S.S."/>
            <person name="Banfield J.F."/>
        </authorList>
    </citation>
    <scope>NUCLEOTIDE SEQUENCE [LARGE SCALE GENOMIC DNA]</scope>
</reference>
<feature type="transmembrane region" description="Helical" evidence="6">
    <location>
        <begin position="304"/>
        <end position="336"/>
    </location>
</feature>
<evidence type="ECO:0000256" key="1">
    <source>
        <dbReference type="ARBA" id="ARBA00004141"/>
    </source>
</evidence>
<dbReference type="PANTHER" id="PTHR21716:SF4">
    <property type="entry name" value="TRANSMEMBRANE PROTEIN 245"/>
    <property type="match status" value="1"/>
</dbReference>
<dbReference type="InterPro" id="IPR002549">
    <property type="entry name" value="AI-2E-like"/>
</dbReference>
<gene>
    <name evidence="7" type="ORF">A3D53_02405</name>
</gene>
<evidence type="ECO:0000313" key="7">
    <source>
        <dbReference type="EMBL" id="OGH69080.1"/>
    </source>
</evidence>
<evidence type="ECO:0000256" key="5">
    <source>
        <dbReference type="ARBA" id="ARBA00023136"/>
    </source>
</evidence>
<comment type="caution">
    <text evidence="7">The sequence shown here is derived from an EMBL/GenBank/DDBJ whole genome shotgun (WGS) entry which is preliminary data.</text>
</comment>
<name>A0A1F6MBY2_9BACT</name>
<feature type="transmembrane region" description="Helical" evidence="6">
    <location>
        <begin position="62"/>
        <end position="84"/>
    </location>
</feature>
<comment type="similarity">
    <text evidence="2">Belongs to the autoinducer-2 exporter (AI-2E) (TC 2.A.86) family.</text>
</comment>
<accession>A0A1F6MBY2</accession>
<evidence type="ECO:0000256" key="2">
    <source>
        <dbReference type="ARBA" id="ARBA00009773"/>
    </source>
</evidence>
<protein>
    <recommendedName>
        <fullName evidence="9">AI-2E family transporter</fullName>
    </recommendedName>
</protein>
<evidence type="ECO:0000256" key="3">
    <source>
        <dbReference type="ARBA" id="ARBA00022692"/>
    </source>
</evidence>
<comment type="subcellular location">
    <subcellularLocation>
        <location evidence="1">Membrane</location>
        <topology evidence="1">Multi-pass membrane protein</topology>
    </subcellularLocation>
</comment>
<keyword evidence="5 6" id="KW-0472">Membrane</keyword>
<proteinExistence type="inferred from homology"/>
<dbReference type="GO" id="GO:0016020">
    <property type="term" value="C:membrane"/>
    <property type="evidence" value="ECO:0007669"/>
    <property type="project" value="UniProtKB-SubCell"/>
</dbReference>
<feature type="transmembrane region" description="Helical" evidence="6">
    <location>
        <begin position="32"/>
        <end position="50"/>
    </location>
</feature>
<organism evidence="7 8">
    <name type="scientific">Candidatus Magasanikbacteria bacterium RIFCSPHIGHO2_02_FULL_45_10</name>
    <dbReference type="NCBI Taxonomy" id="1798679"/>
    <lineage>
        <taxon>Bacteria</taxon>
        <taxon>Candidatus Magasanikiibacteriota</taxon>
    </lineage>
</organism>
<feature type="transmembrane region" description="Helical" evidence="6">
    <location>
        <begin position="9"/>
        <end position="26"/>
    </location>
</feature>
<dbReference type="Pfam" id="PF01594">
    <property type="entry name" value="AI-2E_transport"/>
    <property type="match status" value="1"/>
</dbReference>
<dbReference type="Proteomes" id="UP000176413">
    <property type="component" value="Unassembled WGS sequence"/>
</dbReference>
<sequence length="350" mass="39381">MDFVKLRNYLFLGLLLSVTVLFFYLIKPFAYPIFWAAVIAGLFYPFYQGLHGRLKNANLSSLITLMMVMVIIIIPLMIVILLVFGELVNIYDSIRENKYAIADSLRALVTSLENNPLFSRLDINQEILVQRFQEASDDVISFLINSIKNFTQNSFTFLVQFVIMFYTLFFFLRDGEGMLKKLMHLMPLGNKYEKILYNKFTTTARASLKGSLVVSVIQGGLGGILFAVLNIPGTLVLTILMMLASLIPAIGPFLIWLPVAIILLLTGNIVKGIIIILVGTFLIGTVDNLLRPFLVGKDIKMHPLIILFTTLGGISFFGISGFVIGPIVAALFLTFWEMYQHYYNTELAND</sequence>
<feature type="transmembrane region" description="Helical" evidence="6">
    <location>
        <begin position="253"/>
        <end position="283"/>
    </location>
</feature>
<dbReference type="AlphaFoldDB" id="A0A1F6MBY2"/>
<feature type="transmembrane region" description="Helical" evidence="6">
    <location>
        <begin position="224"/>
        <end position="247"/>
    </location>
</feature>
<evidence type="ECO:0000256" key="6">
    <source>
        <dbReference type="SAM" id="Phobius"/>
    </source>
</evidence>
<evidence type="ECO:0008006" key="9">
    <source>
        <dbReference type="Google" id="ProtNLM"/>
    </source>
</evidence>
<evidence type="ECO:0000313" key="8">
    <source>
        <dbReference type="Proteomes" id="UP000176413"/>
    </source>
</evidence>
<feature type="transmembrane region" description="Helical" evidence="6">
    <location>
        <begin position="155"/>
        <end position="172"/>
    </location>
</feature>
<evidence type="ECO:0000256" key="4">
    <source>
        <dbReference type="ARBA" id="ARBA00022989"/>
    </source>
</evidence>
<keyword evidence="4 6" id="KW-1133">Transmembrane helix</keyword>
<dbReference type="PANTHER" id="PTHR21716">
    <property type="entry name" value="TRANSMEMBRANE PROTEIN"/>
    <property type="match status" value="1"/>
</dbReference>
<keyword evidence="3 6" id="KW-0812">Transmembrane</keyword>
<dbReference type="EMBL" id="MFQA01000017">
    <property type="protein sequence ID" value="OGH69080.1"/>
    <property type="molecule type" value="Genomic_DNA"/>
</dbReference>